<dbReference type="InterPro" id="IPR034203">
    <property type="entry name" value="RBM45_RRM1"/>
</dbReference>
<dbReference type="InterPro" id="IPR052462">
    <property type="entry name" value="SLIRP/GR-RBP-like"/>
</dbReference>
<dbReference type="SUPFAM" id="SSF54928">
    <property type="entry name" value="RNA-binding domain, RBD"/>
    <property type="match status" value="2"/>
</dbReference>
<evidence type="ECO:0000313" key="6">
    <source>
        <dbReference type="Proteomes" id="UP001152798"/>
    </source>
</evidence>
<evidence type="ECO:0000256" key="1">
    <source>
        <dbReference type="ARBA" id="ARBA00022884"/>
    </source>
</evidence>
<dbReference type="CDD" id="cd12366">
    <property type="entry name" value="RRM1_RBM45"/>
    <property type="match status" value="1"/>
</dbReference>
<dbReference type="OrthoDB" id="78437at2759"/>
<sequence length="486" mass="53671">MADISIEPPNSRLFILCSKNLNETDLQQAFDHYGNVEDIWIVKDKNTNESKGVVYIKYSKSSEAALAMEEMNGKVIANAPKPIKVMIAHSREQGSKKDDDPERLLRLFIVVPKSMTEEELREHFKQFGEVEYVSIVKNRDTGESKGVGYVKYYRAYHAAKAFEECSKSFKAVFARPREPKVPSGGQYDPPMERMGGGGGWIGYGDNVMPMGGRGGSGGHGDARLIAAVHSSLRQEQVYKLFDIAPGLVDIRPQANAQRNYYNQIQKVLVEYNCPQAASYAAEKLHGFEYPPGHRISIRSASGDLPPPSRGALLPNTPTSRMDMNGSGMTTISTSELATLNAALAKAEAIIKNRGLAPSGLKSADDETFDPTYCSVRLPPPQQLVPPPDGPTHRLFIVCQPGLPSMYALRDIFGRFGNLVEVYTLHGKNCGYVTYATQESAEEAIKKLHLQEVCGMRMKVMVAEPPRGGPDRSDRKRLRMDHDSAEA</sequence>
<organism evidence="5 6">
    <name type="scientific">Nezara viridula</name>
    <name type="common">Southern green stink bug</name>
    <name type="synonym">Cimex viridulus</name>
    <dbReference type="NCBI Taxonomy" id="85310"/>
    <lineage>
        <taxon>Eukaryota</taxon>
        <taxon>Metazoa</taxon>
        <taxon>Ecdysozoa</taxon>
        <taxon>Arthropoda</taxon>
        <taxon>Hexapoda</taxon>
        <taxon>Insecta</taxon>
        <taxon>Pterygota</taxon>
        <taxon>Neoptera</taxon>
        <taxon>Paraneoptera</taxon>
        <taxon>Hemiptera</taxon>
        <taxon>Heteroptera</taxon>
        <taxon>Panheteroptera</taxon>
        <taxon>Pentatomomorpha</taxon>
        <taxon>Pentatomoidea</taxon>
        <taxon>Pentatomidae</taxon>
        <taxon>Pentatominae</taxon>
        <taxon>Nezara</taxon>
    </lineage>
</organism>
<reference evidence="5" key="1">
    <citation type="submission" date="2022-01" db="EMBL/GenBank/DDBJ databases">
        <authorList>
            <person name="King R."/>
        </authorList>
    </citation>
    <scope>NUCLEOTIDE SEQUENCE</scope>
</reference>
<dbReference type="AlphaFoldDB" id="A0A9P0H5C6"/>
<dbReference type="Gene3D" id="3.30.70.330">
    <property type="match status" value="3"/>
</dbReference>
<dbReference type="Proteomes" id="UP001152798">
    <property type="component" value="Chromosome 3"/>
</dbReference>
<evidence type="ECO:0000313" key="5">
    <source>
        <dbReference type="EMBL" id="CAH1395728.1"/>
    </source>
</evidence>
<keyword evidence="1 2" id="KW-0694">RNA-binding</keyword>
<dbReference type="InterPro" id="IPR000504">
    <property type="entry name" value="RRM_dom"/>
</dbReference>
<dbReference type="SMART" id="SM00360">
    <property type="entry name" value="RRM"/>
    <property type="match status" value="4"/>
</dbReference>
<proteinExistence type="predicted"/>
<feature type="domain" description="RRM" evidence="4">
    <location>
        <begin position="11"/>
        <end position="90"/>
    </location>
</feature>
<feature type="domain" description="RRM" evidence="4">
    <location>
        <begin position="392"/>
        <end position="464"/>
    </location>
</feature>
<dbReference type="Pfam" id="PF00076">
    <property type="entry name" value="RRM_1"/>
    <property type="match status" value="3"/>
</dbReference>
<feature type="compositionally biased region" description="Basic and acidic residues" evidence="3">
    <location>
        <begin position="468"/>
        <end position="486"/>
    </location>
</feature>
<protein>
    <recommendedName>
        <fullName evidence="4">RRM domain-containing protein</fullName>
    </recommendedName>
</protein>
<dbReference type="InterPro" id="IPR012677">
    <property type="entry name" value="Nucleotide-bd_a/b_plait_sf"/>
</dbReference>
<dbReference type="PANTHER" id="PTHR48027">
    <property type="entry name" value="HETEROGENEOUS NUCLEAR RIBONUCLEOPROTEIN 87F-RELATED"/>
    <property type="match status" value="1"/>
</dbReference>
<accession>A0A9P0H5C6</accession>
<evidence type="ECO:0000256" key="3">
    <source>
        <dbReference type="SAM" id="MobiDB-lite"/>
    </source>
</evidence>
<dbReference type="EMBL" id="OV725079">
    <property type="protein sequence ID" value="CAH1395728.1"/>
    <property type="molecule type" value="Genomic_DNA"/>
</dbReference>
<feature type="region of interest" description="Disordered" evidence="3">
    <location>
        <begin position="462"/>
        <end position="486"/>
    </location>
</feature>
<name>A0A9P0H5C6_NEZVI</name>
<feature type="domain" description="RRM" evidence="4">
    <location>
        <begin position="111"/>
        <end position="186"/>
    </location>
</feature>
<evidence type="ECO:0000259" key="4">
    <source>
        <dbReference type="PROSITE" id="PS50102"/>
    </source>
</evidence>
<gene>
    <name evidence="5" type="ORF">NEZAVI_LOCUS5949</name>
</gene>
<evidence type="ECO:0000256" key="2">
    <source>
        <dbReference type="PROSITE-ProRule" id="PRU00176"/>
    </source>
</evidence>
<keyword evidence="6" id="KW-1185">Reference proteome</keyword>
<dbReference type="PROSITE" id="PS50102">
    <property type="entry name" value="RRM"/>
    <property type="match status" value="3"/>
</dbReference>
<dbReference type="GO" id="GO:0003723">
    <property type="term" value="F:RNA binding"/>
    <property type="evidence" value="ECO:0007669"/>
    <property type="project" value="UniProtKB-UniRule"/>
</dbReference>
<dbReference type="InterPro" id="IPR035979">
    <property type="entry name" value="RBD_domain_sf"/>
</dbReference>